<name>A0A2Z5ZME4_9PROT</name>
<evidence type="ECO:0000313" key="2">
    <source>
        <dbReference type="Proteomes" id="UP000270034"/>
    </source>
</evidence>
<sequence>MKYNESYYVIFAAHALSEANSYFESVYIFCTDGHFRRLEENAVKHKVYHEDDVVIVDFGDAKYDGKNYLI</sequence>
<proteinExistence type="predicted"/>
<evidence type="ECO:0000313" key="1">
    <source>
        <dbReference type="EMBL" id="BBC81904.1"/>
    </source>
</evidence>
<gene>
    <name evidence="1" type="ORF">AcetOrient_orf00301p</name>
</gene>
<dbReference type="Proteomes" id="UP000270034">
    <property type="component" value="Plasmid pAOF1"/>
</dbReference>
<accession>A0A2Z5ZME4</accession>
<reference evidence="1 2" key="1">
    <citation type="submission" date="2018-02" db="EMBL/GenBank/DDBJ databases">
        <title>Acetobacter orientalis genome.</title>
        <authorList>
            <person name="Nakashima N."/>
            <person name="Tamura T."/>
        </authorList>
    </citation>
    <scope>NUCLEOTIDE SEQUENCE [LARGE SCALE GENOMIC DNA]</scope>
    <source>
        <strain evidence="1 2">FAN1</strain>
        <plasmid evidence="2">paof1 fan1 dna</plasmid>
    </source>
</reference>
<dbReference type="AlphaFoldDB" id="A0A2Z5ZME4"/>
<dbReference type="EMBL" id="AP018516">
    <property type="protein sequence ID" value="BBC81904.1"/>
    <property type="molecule type" value="Genomic_DNA"/>
</dbReference>
<geneLocation type="plasmid" evidence="2">
    <name>paof1 fan1 dna</name>
</geneLocation>
<keyword evidence="1" id="KW-0614">Plasmid</keyword>
<protein>
    <submittedName>
        <fullName evidence="1">E3 ubiquitin-protein ligase TRIM71-like</fullName>
    </submittedName>
</protein>
<dbReference type="KEGG" id="aot:AcetOri_orf00301p"/>
<organism evidence="1 2">
    <name type="scientific">Acetobacter orientalis</name>
    <dbReference type="NCBI Taxonomy" id="146474"/>
    <lineage>
        <taxon>Bacteria</taxon>
        <taxon>Pseudomonadati</taxon>
        <taxon>Pseudomonadota</taxon>
        <taxon>Alphaproteobacteria</taxon>
        <taxon>Acetobacterales</taxon>
        <taxon>Acetobacteraceae</taxon>
        <taxon>Acetobacter</taxon>
    </lineage>
</organism>